<dbReference type="SUPFAM" id="SSF53383">
    <property type="entry name" value="PLP-dependent transferases"/>
    <property type="match status" value="1"/>
</dbReference>
<reference evidence="6 7" key="1">
    <citation type="journal article" date="2021" name="Nat. Plants">
        <title>The Taxus genome provides insights into paclitaxel biosynthesis.</title>
        <authorList>
            <person name="Xiong X."/>
            <person name="Gou J."/>
            <person name="Liao Q."/>
            <person name="Li Y."/>
            <person name="Zhou Q."/>
            <person name="Bi G."/>
            <person name="Li C."/>
            <person name="Du R."/>
            <person name="Wang X."/>
            <person name="Sun T."/>
            <person name="Guo L."/>
            <person name="Liang H."/>
            <person name="Lu P."/>
            <person name="Wu Y."/>
            <person name="Zhang Z."/>
            <person name="Ro D.K."/>
            <person name="Shang Y."/>
            <person name="Huang S."/>
            <person name="Yan J."/>
        </authorList>
    </citation>
    <scope>NUCLEOTIDE SEQUENCE [LARGE SCALE GENOMIC DNA]</scope>
    <source>
        <strain evidence="6">Ta-2019</strain>
    </source>
</reference>
<evidence type="ECO:0000313" key="6">
    <source>
        <dbReference type="EMBL" id="KAH9327143.1"/>
    </source>
</evidence>
<keyword evidence="7" id="KW-1185">Reference proteome</keyword>
<dbReference type="InterPro" id="IPR037029">
    <property type="entry name" value="Alliinase_N_sf"/>
</dbReference>
<dbReference type="Gene3D" id="2.10.25.30">
    <property type="entry name" value="EGF-like, alliinase"/>
    <property type="match status" value="1"/>
</dbReference>
<dbReference type="Pfam" id="PF04864">
    <property type="entry name" value="Alliinase_C"/>
    <property type="match status" value="1"/>
</dbReference>
<dbReference type="GO" id="GO:0006520">
    <property type="term" value="P:amino acid metabolic process"/>
    <property type="evidence" value="ECO:0007669"/>
    <property type="project" value="TreeGrafter"/>
</dbReference>
<evidence type="ECO:0000313" key="7">
    <source>
        <dbReference type="Proteomes" id="UP000824469"/>
    </source>
</evidence>
<evidence type="ECO:0000259" key="5">
    <source>
        <dbReference type="Pfam" id="PF04864"/>
    </source>
</evidence>
<dbReference type="InterPro" id="IPR015422">
    <property type="entry name" value="PyrdxlP-dep_Trfase_small"/>
</dbReference>
<dbReference type="InterPro" id="IPR050478">
    <property type="entry name" value="Ethylene_sulfur-biosynth"/>
</dbReference>
<dbReference type="PANTHER" id="PTHR43795:SF22">
    <property type="entry name" value="TRYPTOPHAN AMINOTRANSFERASE-RELATED PROTEIN 2"/>
    <property type="match status" value="1"/>
</dbReference>
<dbReference type="GO" id="GO:0008483">
    <property type="term" value="F:transaminase activity"/>
    <property type="evidence" value="ECO:0007669"/>
    <property type="project" value="TreeGrafter"/>
</dbReference>
<keyword evidence="3" id="KW-0663">Pyridoxal phosphate</keyword>
<dbReference type="GO" id="GO:0016846">
    <property type="term" value="F:carbon-sulfur lyase activity"/>
    <property type="evidence" value="ECO:0007669"/>
    <property type="project" value="InterPro"/>
</dbReference>
<dbReference type="Gene3D" id="3.90.1150.10">
    <property type="entry name" value="Aspartate Aminotransferase, domain 1"/>
    <property type="match status" value="1"/>
</dbReference>
<dbReference type="Gene3D" id="3.40.640.10">
    <property type="entry name" value="Type I PLP-dependent aspartate aminotransferase-like (Major domain)"/>
    <property type="match status" value="1"/>
</dbReference>
<feature type="non-terminal residue" evidence="6">
    <location>
        <position position="1"/>
    </location>
</feature>
<dbReference type="InterPro" id="IPR006948">
    <property type="entry name" value="Alliinase_C"/>
</dbReference>
<feature type="non-terminal residue" evidence="6">
    <location>
        <position position="511"/>
    </location>
</feature>
<evidence type="ECO:0000256" key="1">
    <source>
        <dbReference type="ARBA" id="ARBA00001933"/>
    </source>
</evidence>
<evidence type="ECO:0000256" key="3">
    <source>
        <dbReference type="ARBA" id="ARBA00022898"/>
    </source>
</evidence>
<dbReference type="PANTHER" id="PTHR43795">
    <property type="entry name" value="BIFUNCTIONAL ASPARTATE AMINOTRANSFERASE AND GLUTAMATE/ASPARTATE-PREPHENATE AMINOTRANSFERASE-RELATED"/>
    <property type="match status" value="1"/>
</dbReference>
<dbReference type="AlphaFoldDB" id="A0AA38GRS9"/>
<gene>
    <name evidence="6" type="ORF">KI387_007321</name>
</gene>
<keyword evidence="4" id="KW-1133">Transmembrane helix</keyword>
<name>A0AA38GRS9_TAXCH</name>
<accession>A0AA38GRS9</accession>
<comment type="cofactor">
    <cofactor evidence="1">
        <name>pyridoxal 5'-phosphate</name>
        <dbReference type="ChEBI" id="CHEBI:597326"/>
    </cofactor>
</comment>
<dbReference type="CDD" id="cd00609">
    <property type="entry name" value="AAT_like"/>
    <property type="match status" value="1"/>
</dbReference>
<feature type="domain" description="Alliinase C-terminal" evidence="5">
    <location>
        <begin position="157"/>
        <end position="511"/>
    </location>
</feature>
<proteinExistence type="inferred from homology"/>
<sequence>DRGDAASCIALRSGNNEQKQNQYQGEYLYILSRKYSEEKRFQYQKAARGLLPMIMPSRMNKKYFISFSMALNVILFTSLAYEKMYHTHPKVNGLRDDGKPLIHQISLRQQVASAQREHENGANWLTKYASAQREPPCKCHGCLTGHNCSILLSNSVINLDHGDPTMFESFWINKPWQETTSVILGWQLMSYFADMENICWFLEPELAKEIRSLHSLVGNAVTEGRNIVIGTGSTQLFQAALYALSGPGRSKPTKVVSATPYYSSYPVVTDYLKSEMYRWAGDALKYKQIADDDYIELVTSPNNPDGFRREAVVNGSGPVVYDHAYYWPHYTPITSPADGDVMLFTVSKSTGHAGSRIGWAIVKDAQVAKTMTKYIELNTIGVSKDSQLRASKILHSVRNSYASEIKVEHYTEEEEEESKENRFFHHGSSLMEERWKRLRDVVSVNHRLSLPSFQRQFCNFFGRTSTPQPAFAWLKCEGRDDEAEEEDCEKLLRRHGIISRSGRNFGATQNY</sequence>
<evidence type="ECO:0000256" key="2">
    <source>
        <dbReference type="ARBA" id="ARBA00006312"/>
    </source>
</evidence>
<comment type="similarity">
    <text evidence="2">Belongs to the alliinase family.</text>
</comment>
<evidence type="ECO:0000256" key="4">
    <source>
        <dbReference type="SAM" id="Phobius"/>
    </source>
</evidence>
<protein>
    <recommendedName>
        <fullName evidence="5">Alliinase C-terminal domain-containing protein</fullName>
    </recommendedName>
</protein>
<dbReference type="InterPro" id="IPR015421">
    <property type="entry name" value="PyrdxlP-dep_Trfase_major"/>
</dbReference>
<comment type="caution">
    <text evidence="6">The sequence shown here is derived from an EMBL/GenBank/DDBJ whole genome shotgun (WGS) entry which is preliminary data.</text>
</comment>
<feature type="transmembrane region" description="Helical" evidence="4">
    <location>
        <begin position="63"/>
        <end position="81"/>
    </location>
</feature>
<organism evidence="6 7">
    <name type="scientific">Taxus chinensis</name>
    <name type="common">Chinese yew</name>
    <name type="synonym">Taxus wallichiana var. chinensis</name>
    <dbReference type="NCBI Taxonomy" id="29808"/>
    <lineage>
        <taxon>Eukaryota</taxon>
        <taxon>Viridiplantae</taxon>
        <taxon>Streptophyta</taxon>
        <taxon>Embryophyta</taxon>
        <taxon>Tracheophyta</taxon>
        <taxon>Spermatophyta</taxon>
        <taxon>Pinopsida</taxon>
        <taxon>Pinidae</taxon>
        <taxon>Conifers II</taxon>
        <taxon>Cupressales</taxon>
        <taxon>Taxaceae</taxon>
        <taxon>Taxus</taxon>
    </lineage>
</organism>
<dbReference type="InterPro" id="IPR015424">
    <property type="entry name" value="PyrdxlP-dep_Trfase"/>
</dbReference>
<keyword evidence="4" id="KW-0472">Membrane</keyword>
<dbReference type="EMBL" id="JAHRHJ020000002">
    <property type="protein sequence ID" value="KAH9327143.1"/>
    <property type="molecule type" value="Genomic_DNA"/>
</dbReference>
<dbReference type="OMA" id="ASCNYNE"/>
<keyword evidence="4" id="KW-0812">Transmembrane</keyword>
<dbReference type="Proteomes" id="UP000824469">
    <property type="component" value="Unassembled WGS sequence"/>
</dbReference>